<dbReference type="Pfam" id="PF01494">
    <property type="entry name" value="FAD_binding_3"/>
    <property type="match status" value="1"/>
</dbReference>
<dbReference type="SUPFAM" id="SSF51905">
    <property type="entry name" value="FAD/NAD(P)-binding domain"/>
    <property type="match status" value="1"/>
</dbReference>
<keyword evidence="2" id="KW-0503">Monooxygenase</keyword>
<dbReference type="InterPro" id="IPR036188">
    <property type="entry name" value="FAD/NAD-bd_sf"/>
</dbReference>
<proteinExistence type="predicted"/>
<dbReference type="PRINTS" id="PR00420">
    <property type="entry name" value="RNGMNOXGNASE"/>
</dbReference>
<feature type="domain" description="FAD-binding" evidence="3">
    <location>
        <begin position="7"/>
        <end position="340"/>
    </location>
</feature>
<dbReference type="PANTHER" id="PTHR13789">
    <property type="entry name" value="MONOOXYGENASE"/>
    <property type="match status" value="1"/>
</dbReference>
<dbReference type="GO" id="GO:0071949">
    <property type="term" value="F:FAD binding"/>
    <property type="evidence" value="ECO:0007669"/>
    <property type="project" value="InterPro"/>
</dbReference>
<evidence type="ECO:0000313" key="5">
    <source>
        <dbReference type="Proteomes" id="UP000292085"/>
    </source>
</evidence>
<dbReference type="EMBL" id="SGIS01000037">
    <property type="protein sequence ID" value="RZF61158.1"/>
    <property type="molecule type" value="Genomic_DNA"/>
</dbReference>
<sequence>MTNAALSILVIGGGIGGLTAAIALRRDGHAVTVIERDPKWSVYGVGIIQQANVVRAMEQLGLLQDYLAAGVGFDGVAIHAPDGTRVATVTSPRLVDGVPANVGIGRPALHKVLGDRTIAAGAIVRLGVTAERLDDDGTGVTAHFSDGGMERFDIVVGADGVYSKTRKALFPDAPGPEFTGQAVWRYNFKRPHDLRDLHVYNGPTGVGLVPISADLMYMFATTPEPGNPTYPTAGLAAAMREKLANTAPAIRELAMQITDDSGVVYRPLEVLMLDQPWHKGRVVLLGDAVHATTPHLGQGAGMAIEDSIVLAEEIAKADTPESAFTAYAARRFERCRYIVESSLAICYGQIGKGALVDNHKATAAMFAVTAQPI</sequence>
<evidence type="ECO:0000259" key="3">
    <source>
        <dbReference type="Pfam" id="PF01494"/>
    </source>
</evidence>
<gene>
    <name evidence="4" type="ORF">EWE75_19340</name>
</gene>
<protein>
    <submittedName>
        <fullName evidence="4">FAD-dependent oxidoreductase</fullName>
    </submittedName>
</protein>
<evidence type="ECO:0000256" key="1">
    <source>
        <dbReference type="ARBA" id="ARBA00023002"/>
    </source>
</evidence>
<comment type="caution">
    <text evidence="4">The sequence shown here is derived from an EMBL/GenBank/DDBJ whole genome shotgun (WGS) entry which is preliminary data.</text>
</comment>
<keyword evidence="1" id="KW-0560">Oxidoreductase</keyword>
<name>A0A4V2DCE0_9SPHN</name>
<accession>A0A4V2DCE0</accession>
<evidence type="ECO:0000256" key="2">
    <source>
        <dbReference type="ARBA" id="ARBA00023033"/>
    </source>
</evidence>
<dbReference type="RefSeq" id="WP_130159748.1">
    <property type="nucleotide sequence ID" value="NZ_SGIS01000037.1"/>
</dbReference>
<evidence type="ECO:0000313" key="4">
    <source>
        <dbReference type="EMBL" id="RZF61158.1"/>
    </source>
</evidence>
<dbReference type="AlphaFoldDB" id="A0A4V2DCE0"/>
<dbReference type="InterPro" id="IPR050493">
    <property type="entry name" value="FAD-dep_Monooxygenase_BioMet"/>
</dbReference>
<dbReference type="InterPro" id="IPR002938">
    <property type="entry name" value="FAD-bd"/>
</dbReference>
<dbReference type="GO" id="GO:0004497">
    <property type="term" value="F:monooxygenase activity"/>
    <property type="evidence" value="ECO:0007669"/>
    <property type="project" value="UniProtKB-KW"/>
</dbReference>
<dbReference type="Gene3D" id="3.50.50.60">
    <property type="entry name" value="FAD/NAD(P)-binding domain"/>
    <property type="match status" value="1"/>
</dbReference>
<dbReference type="OrthoDB" id="5499180at2"/>
<dbReference type="Proteomes" id="UP000292085">
    <property type="component" value="Unassembled WGS sequence"/>
</dbReference>
<organism evidence="4 5">
    <name type="scientific">Sphingomonas populi</name>
    <dbReference type="NCBI Taxonomy" id="2484750"/>
    <lineage>
        <taxon>Bacteria</taxon>
        <taxon>Pseudomonadati</taxon>
        <taxon>Pseudomonadota</taxon>
        <taxon>Alphaproteobacteria</taxon>
        <taxon>Sphingomonadales</taxon>
        <taxon>Sphingomonadaceae</taxon>
        <taxon>Sphingomonas</taxon>
    </lineage>
</organism>
<dbReference type="NCBIfam" id="NF005313">
    <property type="entry name" value="PRK06847.1"/>
    <property type="match status" value="1"/>
</dbReference>
<keyword evidence="5" id="KW-1185">Reference proteome</keyword>
<reference evidence="4 5" key="1">
    <citation type="submission" date="2019-02" db="EMBL/GenBank/DDBJ databases">
        <authorList>
            <person name="Li Y."/>
        </authorList>
    </citation>
    <scope>NUCLEOTIDE SEQUENCE [LARGE SCALE GENOMIC DNA]</scope>
    <source>
        <strain evidence="4 5">3-7</strain>
    </source>
</reference>
<dbReference type="PANTHER" id="PTHR13789:SF309">
    <property type="entry name" value="PUTATIVE (AFU_ORTHOLOGUE AFUA_6G14510)-RELATED"/>
    <property type="match status" value="1"/>
</dbReference>